<accession>A0A212T8E2</accession>
<keyword evidence="2" id="KW-1185">Reference proteome</keyword>
<gene>
    <name evidence="1" type="ORF">SAMN06295916_0654</name>
</gene>
<dbReference type="RefSeq" id="WP_088812541.1">
    <property type="nucleotide sequence ID" value="NZ_FYEX01000001.1"/>
</dbReference>
<evidence type="ECO:0008006" key="3">
    <source>
        <dbReference type="Google" id="ProtNLM"/>
    </source>
</evidence>
<reference evidence="1 2" key="1">
    <citation type="submission" date="2017-06" db="EMBL/GenBank/DDBJ databases">
        <authorList>
            <person name="Kim H.J."/>
            <person name="Triplett B.A."/>
        </authorList>
    </citation>
    <scope>NUCLEOTIDE SEQUENCE [LARGE SCALE GENOMIC DNA]</scope>
    <source>
        <strain evidence="1 2">MWH-VicM1</strain>
    </source>
</reference>
<name>A0A212T8E2_9BURK</name>
<dbReference type="Proteomes" id="UP000197215">
    <property type="component" value="Unassembled WGS sequence"/>
</dbReference>
<evidence type="ECO:0000313" key="2">
    <source>
        <dbReference type="Proteomes" id="UP000197215"/>
    </source>
</evidence>
<proteinExistence type="predicted"/>
<dbReference type="OrthoDB" id="8563766at2"/>
<sequence length="77" mass="8877">MKSKPVKEKFASQASPELLAAMRQLAEEEGKQFQALLDEAMREFLERRNTNKPRQHVVEALGLSIQEFDSLYQKLAK</sequence>
<organism evidence="1 2">
    <name type="scientific">Polynucleobacter victoriensis</name>
    <dbReference type="NCBI Taxonomy" id="2049319"/>
    <lineage>
        <taxon>Bacteria</taxon>
        <taxon>Pseudomonadati</taxon>
        <taxon>Pseudomonadota</taxon>
        <taxon>Betaproteobacteria</taxon>
        <taxon>Burkholderiales</taxon>
        <taxon>Burkholderiaceae</taxon>
        <taxon>Polynucleobacter</taxon>
    </lineage>
</organism>
<protein>
    <recommendedName>
        <fullName evidence="3">Ribbon-helix-helix protein, copG family</fullName>
    </recommendedName>
</protein>
<dbReference type="AlphaFoldDB" id="A0A212T8E2"/>
<dbReference type="EMBL" id="FYEX01000001">
    <property type="protein sequence ID" value="SNC62323.1"/>
    <property type="molecule type" value="Genomic_DNA"/>
</dbReference>
<evidence type="ECO:0000313" key="1">
    <source>
        <dbReference type="EMBL" id="SNC62323.1"/>
    </source>
</evidence>